<keyword evidence="2" id="KW-1185">Reference proteome</keyword>
<name>A0A2S6IRN5_9FLAO</name>
<proteinExistence type="predicted"/>
<reference evidence="1 2" key="1">
    <citation type="submission" date="2018-02" db="EMBL/GenBank/DDBJ databases">
        <title>Genomic Encyclopedia of Archaeal and Bacterial Type Strains, Phase II (KMG-II): from individual species to whole genera.</title>
        <authorList>
            <person name="Goeker M."/>
        </authorList>
    </citation>
    <scope>NUCLEOTIDE SEQUENCE [LARGE SCALE GENOMIC DNA]</scope>
    <source>
        <strain evidence="1 2">DSM 16809</strain>
    </source>
</reference>
<dbReference type="EMBL" id="PTJE01000001">
    <property type="protein sequence ID" value="PPK96932.1"/>
    <property type="molecule type" value="Genomic_DNA"/>
</dbReference>
<evidence type="ECO:0000313" key="2">
    <source>
        <dbReference type="Proteomes" id="UP000239002"/>
    </source>
</evidence>
<evidence type="ECO:0000313" key="1">
    <source>
        <dbReference type="EMBL" id="PPK96932.1"/>
    </source>
</evidence>
<accession>A0A2S6IRN5</accession>
<organism evidence="1 2">
    <name type="scientific">Nonlabens xylanidelens</name>
    <dbReference type="NCBI Taxonomy" id="191564"/>
    <lineage>
        <taxon>Bacteria</taxon>
        <taxon>Pseudomonadati</taxon>
        <taxon>Bacteroidota</taxon>
        <taxon>Flavobacteriia</taxon>
        <taxon>Flavobacteriales</taxon>
        <taxon>Flavobacteriaceae</taxon>
        <taxon>Nonlabens</taxon>
    </lineage>
</organism>
<dbReference type="AlphaFoldDB" id="A0A2S6IRN5"/>
<comment type="caution">
    <text evidence="1">The sequence shown here is derived from an EMBL/GenBank/DDBJ whole genome shotgun (WGS) entry which is preliminary data.</text>
</comment>
<dbReference type="RefSeq" id="WP_104514463.1">
    <property type="nucleotide sequence ID" value="NZ_MQVW01000027.1"/>
</dbReference>
<gene>
    <name evidence="1" type="ORF">LY01_00757</name>
</gene>
<protein>
    <submittedName>
        <fullName evidence="1">Uncharacterized protein</fullName>
    </submittedName>
</protein>
<dbReference type="Proteomes" id="UP000239002">
    <property type="component" value="Unassembled WGS sequence"/>
</dbReference>
<sequence length="151" mass="17334">MKTILFTFLLFVFNCETQTQTSASYDSEVYRLINAIFKSKNNHSQNTLIPINIYHDLNQSSKNIEDELLSRLLNTANNEIAISLPASILEAKNWKSTNTDFKSDRFDQNKVIVKNVVFCDPSDCNLVKKNDKTNLIYTINAILFLDNYAII</sequence>